<evidence type="ECO:0000256" key="4">
    <source>
        <dbReference type="ARBA" id="ARBA00022519"/>
    </source>
</evidence>
<dbReference type="InterPro" id="IPR025966">
    <property type="entry name" value="OppC_N"/>
</dbReference>
<dbReference type="NCBIfam" id="NF011691">
    <property type="entry name" value="PRK15111.1"/>
    <property type="match status" value="1"/>
</dbReference>
<keyword evidence="5 9" id="KW-0812">Transmembrane</keyword>
<protein>
    <submittedName>
        <fullName evidence="11">Peptide ABC transporter permease SapC</fullName>
    </submittedName>
</protein>
<evidence type="ECO:0000256" key="5">
    <source>
        <dbReference type="ARBA" id="ARBA00022692"/>
    </source>
</evidence>
<evidence type="ECO:0000256" key="7">
    <source>
        <dbReference type="ARBA" id="ARBA00023136"/>
    </source>
</evidence>
<comment type="subcellular location">
    <subcellularLocation>
        <location evidence="1">Cell inner membrane</location>
        <topology evidence="1">Multi-pass membrane protein</topology>
    </subcellularLocation>
    <subcellularLocation>
        <location evidence="9">Cell membrane</location>
        <topology evidence="9">Multi-pass membrane protein</topology>
    </subcellularLocation>
</comment>
<feature type="transmembrane region" description="Helical" evidence="9">
    <location>
        <begin position="222"/>
        <end position="240"/>
    </location>
</feature>
<feature type="transmembrane region" description="Helical" evidence="9">
    <location>
        <begin position="140"/>
        <end position="168"/>
    </location>
</feature>
<gene>
    <name evidence="11" type="primary">sapC</name>
    <name evidence="11" type="ORF">H8A87_17025</name>
</gene>
<feature type="transmembrane region" description="Helical" evidence="9">
    <location>
        <begin position="260"/>
        <end position="282"/>
    </location>
</feature>
<dbReference type="RefSeq" id="WP_198691116.1">
    <property type="nucleotide sequence ID" value="NZ_CAWPUD010000062.1"/>
</dbReference>
<dbReference type="PANTHER" id="PTHR43386">
    <property type="entry name" value="OLIGOPEPTIDE TRANSPORT SYSTEM PERMEASE PROTEIN APPC"/>
    <property type="match status" value="1"/>
</dbReference>
<keyword evidence="3" id="KW-1003">Cell membrane</keyword>
<dbReference type="EMBL" id="JACOII010000061">
    <property type="protein sequence ID" value="MBI6550346.1"/>
    <property type="molecule type" value="Genomic_DNA"/>
</dbReference>
<dbReference type="PANTHER" id="PTHR43386:SF5">
    <property type="entry name" value="PUTRESCINE EXPORT SYSTEM PERMEASE PROTEIN SAPC"/>
    <property type="match status" value="1"/>
</dbReference>
<name>A0ABS0U8Y9_9GAMM</name>
<keyword evidence="7 9" id="KW-0472">Membrane</keyword>
<keyword evidence="4" id="KW-0997">Cell inner membrane</keyword>
<feature type="transmembrane region" description="Helical" evidence="9">
    <location>
        <begin position="98"/>
        <end position="120"/>
    </location>
</feature>
<sequence length="295" mass="31908">MPLDNFYQEKKMPSPLKVIWRFFYADILAMTGFYGVLVLIALSLLGNQLAPYRLDQQFMDHLMPPSWSHHGNVAFFLGTDDLGRDIFSRLLIGTSSTFGTALIVTAAAAIVGLIIGSLAGMTHGLRSAVLNHILDTLLSIPSLLLAIIVVAFAGASLHHAMIAVWLALLPRIVRTIYTAVHDELDKEYIIAARLDGASNYHILRYAVFPNITAVIVSELTRALSIAILDIAALGFLDLGAQLPSPEWGAMLGDSLELIYAAPWTVMLPGAAIMLSVLLVNLLGDGLHRAINAGVE</sequence>
<dbReference type="InterPro" id="IPR050366">
    <property type="entry name" value="BP-dependent_transpt_permease"/>
</dbReference>
<dbReference type="Pfam" id="PF00528">
    <property type="entry name" value="BPD_transp_1"/>
    <property type="match status" value="1"/>
</dbReference>
<keyword evidence="12" id="KW-1185">Reference proteome</keyword>
<comment type="caution">
    <text evidence="11">The sequence shown here is derived from an EMBL/GenBank/DDBJ whole genome shotgun (WGS) entry which is preliminary data.</text>
</comment>
<evidence type="ECO:0000259" key="10">
    <source>
        <dbReference type="PROSITE" id="PS50928"/>
    </source>
</evidence>
<organism evidence="11 12">
    <name type="scientific">Xenorhabdus lircayensis</name>
    <dbReference type="NCBI Taxonomy" id="2763499"/>
    <lineage>
        <taxon>Bacteria</taxon>
        <taxon>Pseudomonadati</taxon>
        <taxon>Pseudomonadota</taxon>
        <taxon>Gammaproteobacteria</taxon>
        <taxon>Enterobacterales</taxon>
        <taxon>Morganellaceae</taxon>
        <taxon>Xenorhabdus</taxon>
    </lineage>
</organism>
<dbReference type="CDD" id="cd06261">
    <property type="entry name" value="TM_PBP2"/>
    <property type="match status" value="1"/>
</dbReference>
<evidence type="ECO:0000313" key="12">
    <source>
        <dbReference type="Proteomes" id="UP000696184"/>
    </source>
</evidence>
<reference evidence="11 12" key="1">
    <citation type="submission" date="2020-08" db="EMBL/GenBank/DDBJ databases">
        <title>Description of Xenorhabdus lircayensis sp. nov., the symbiotic bacterium associated with the entomopathogenic nematode Steirnernema unicornum.</title>
        <authorList>
            <person name="Castaneda-Alvarez C."/>
            <person name="Prodan S."/>
            <person name="Zamorano A."/>
            <person name="San-Blas E."/>
            <person name="Aballay E."/>
        </authorList>
    </citation>
    <scope>NUCLEOTIDE SEQUENCE [LARGE SCALE GENOMIC DNA]</scope>
    <source>
        <strain evidence="11 12">VLS</strain>
    </source>
</reference>
<keyword evidence="6 9" id="KW-1133">Transmembrane helix</keyword>
<proteinExistence type="inferred from homology"/>
<accession>A0ABS0U8Y9</accession>
<evidence type="ECO:0000256" key="2">
    <source>
        <dbReference type="ARBA" id="ARBA00022448"/>
    </source>
</evidence>
<evidence type="ECO:0000256" key="9">
    <source>
        <dbReference type="RuleBase" id="RU363032"/>
    </source>
</evidence>
<dbReference type="SUPFAM" id="SSF161098">
    <property type="entry name" value="MetI-like"/>
    <property type="match status" value="1"/>
</dbReference>
<evidence type="ECO:0000256" key="1">
    <source>
        <dbReference type="ARBA" id="ARBA00004429"/>
    </source>
</evidence>
<dbReference type="Gene3D" id="1.10.3720.10">
    <property type="entry name" value="MetI-like"/>
    <property type="match status" value="1"/>
</dbReference>
<evidence type="ECO:0000256" key="3">
    <source>
        <dbReference type="ARBA" id="ARBA00022475"/>
    </source>
</evidence>
<keyword evidence="2 9" id="KW-0813">Transport</keyword>
<evidence type="ECO:0000256" key="6">
    <source>
        <dbReference type="ARBA" id="ARBA00022989"/>
    </source>
</evidence>
<feature type="transmembrane region" description="Helical" evidence="9">
    <location>
        <begin position="20"/>
        <end position="45"/>
    </location>
</feature>
<dbReference type="InterPro" id="IPR000515">
    <property type="entry name" value="MetI-like"/>
</dbReference>
<dbReference type="InterPro" id="IPR035906">
    <property type="entry name" value="MetI-like_sf"/>
</dbReference>
<dbReference type="Pfam" id="PF12911">
    <property type="entry name" value="OppC_N"/>
    <property type="match status" value="1"/>
</dbReference>
<evidence type="ECO:0000313" key="11">
    <source>
        <dbReference type="EMBL" id="MBI6550346.1"/>
    </source>
</evidence>
<feature type="domain" description="ABC transmembrane type-1" evidence="10">
    <location>
        <begin position="98"/>
        <end position="283"/>
    </location>
</feature>
<dbReference type="Proteomes" id="UP000696184">
    <property type="component" value="Unassembled WGS sequence"/>
</dbReference>
<dbReference type="PROSITE" id="PS50928">
    <property type="entry name" value="ABC_TM1"/>
    <property type="match status" value="1"/>
</dbReference>
<evidence type="ECO:0000256" key="8">
    <source>
        <dbReference type="ARBA" id="ARBA00024202"/>
    </source>
</evidence>
<comment type="similarity">
    <text evidence="8">Belongs to the binding-protein-dependent transport system permease family. OppBC subfamily.</text>
</comment>